<gene>
    <name evidence="2" type="primary">LOC107819716</name>
</gene>
<proteinExistence type="predicted"/>
<feature type="compositionally biased region" description="Basic residues" evidence="1">
    <location>
        <begin position="320"/>
        <end position="333"/>
    </location>
</feature>
<feature type="compositionally biased region" description="Basic and acidic residues" evidence="1">
    <location>
        <begin position="334"/>
        <end position="365"/>
    </location>
</feature>
<feature type="region of interest" description="Disordered" evidence="1">
    <location>
        <begin position="318"/>
        <end position="365"/>
    </location>
</feature>
<dbReference type="PaxDb" id="4097-A0A1S4CJD6"/>
<dbReference type="RefSeq" id="XP_016501340.1">
    <property type="nucleotide sequence ID" value="XM_016645854.1"/>
</dbReference>
<feature type="region of interest" description="Disordered" evidence="1">
    <location>
        <begin position="181"/>
        <end position="201"/>
    </location>
</feature>
<accession>A0A1S4CJD6</accession>
<feature type="compositionally biased region" description="Basic and acidic residues" evidence="1">
    <location>
        <begin position="100"/>
        <end position="112"/>
    </location>
</feature>
<evidence type="ECO:0000313" key="2">
    <source>
        <dbReference type="RefSeq" id="XP_016501340.1"/>
    </source>
</evidence>
<organism evidence="2">
    <name type="scientific">Nicotiana tabacum</name>
    <name type="common">Common tobacco</name>
    <dbReference type="NCBI Taxonomy" id="4097"/>
    <lineage>
        <taxon>Eukaryota</taxon>
        <taxon>Viridiplantae</taxon>
        <taxon>Streptophyta</taxon>
        <taxon>Embryophyta</taxon>
        <taxon>Tracheophyta</taxon>
        <taxon>Spermatophyta</taxon>
        <taxon>Magnoliopsida</taxon>
        <taxon>eudicotyledons</taxon>
        <taxon>Gunneridae</taxon>
        <taxon>Pentapetalae</taxon>
        <taxon>asterids</taxon>
        <taxon>lamiids</taxon>
        <taxon>Solanales</taxon>
        <taxon>Solanaceae</taxon>
        <taxon>Nicotianoideae</taxon>
        <taxon>Nicotianeae</taxon>
        <taxon>Nicotiana</taxon>
    </lineage>
</organism>
<feature type="compositionally biased region" description="Basic residues" evidence="1">
    <location>
        <begin position="285"/>
        <end position="295"/>
    </location>
</feature>
<reference evidence="2" key="1">
    <citation type="submission" date="2025-08" db="UniProtKB">
        <authorList>
            <consortium name="RefSeq"/>
        </authorList>
    </citation>
    <scope>IDENTIFICATION</scope>
</reference>
<dbReference type="KEGG" id="nta:107819716"/>
<feature type="region of interest" description="Disordered" evidence="1">
    <location>
        <begin position="64"/>
        <end position="121"/>
    </location>
</feature>
<protein>
    <submittedName>
        <fullName evidence="2">Uncharacterized protein</fullName>
    </submittedName>
</protein>
<evidence type="ECO:0000256" key="1">
    <source>
        <dbReference type="SAM" id="MobiDB-lite"/>
    </source>
</evidence>
<dbReference type="AlphaFoldDB" id="A0A1S4CJD6"/>
<feature type="compositionally biased region" description="Low complexity" evidence="1">
    <location>
        <begin position="250"/>
        <end position="268"/>
    </location>
</feature>
<feature type="compositionally biased region" description="Polar residues" evidence="1">
    <location>
        <begin position="189"/>
        <end position="198"/>
    </location>
</feature>
<feature type="region of interest" description="Disordered" evidence="1">
    <location>
        <begin position="250"/>
        <end position="296"/>
    </location>
</feature>
<name>A0A1S4CJD6_TOBAC</name>
<sequence length="365" mass="40207">MAIDIPHKKTPHPNPLKNQKISIKYTPNQSVCMQENKSIIAILGNINSTNLIVPLSPLNCPNSIKNAQNPNLSKKTPSPHPTPKNNTQLKHGTQSSSKPPESEPKQSAKEDIDPTSSSSEPSTIILAENGASRPCTLLQHHTRREGNSDSDPKFSLHCSTDIQRSSHGDEQLHQLNMVEQHPKPHSPISHHQPNSSNEGGLEYASKLCQNLEPNSGCGSTLLHPEIPNHHESSVHTLDCTCKPSTTSRCTSCPSHANPSPSSKSKPNGAGNGGRNRSSKLDPSKRGRGFKPRRSKNLSIYGEARAEENYILSIGNVQVHNGHKTTSRPYRRKTHNDSRSFSEEESHIPKENEGKWRLEQPALKHE</sequence>